<dbReference type="HOGENOM" id="CLU_3342166_0_0_9"/>
<organism evidence="1 2">
    <name type="scientific">Clostridium butyricum E4 str. BoNT E BL5262</name>
    <dbReference type="NCBI Taxonomy" id="632245"/>
    <lineage>
        <taxon>Bacteria</taxon>
        <taxon>Bacillati</taxon>
        <taxon>Bacillota</taxon>
        <taxon>Clostridia</taxon>
        <taxon>Eubacteriales</taxon>
        <taxon>Clostridiaceae</taxon>
        <taxon>Clostridium</taxon>
    </lineage>
</organism>
<dbReference type="Proteomes" id="UP000003081">
    <property type="component" value="Unassembled WGS sequence"/>
</dbReference>
<accession>C4IIB2</accession>
<gene>
    <name evidence="1" type="ORF">CLP_2148</name>
</gene>
<reference evidence="1 2" key="1">
    <citation type="submission" date="2009-08" db="EMBL/GenBank/DDBJ databases">
        <authorList>
            <person name="Shrivastava S."/>
            <person name="Brinkac L.B."/>
            <person name="Brown J.L."/>
            <person name="Bruce D.B."/>
            <person name="Detter C."/>
            <person name="Green L.D."/>
            <person name="Munk C.A."/>
            <person name="Rogers Y.C."/>
            <person name="Tapia R."/>
            <person name="Sims D.R."/>
            <person name="Smith L.A."/>
            <person name="Smith T.J."/>
            <person name="Sutton G."/>
            <person name="Brettin T."/>
        </authorList>
    </citation>
    <scope>NUCLEOTIDE SEQUENCE [LARGE SCALE GENOMIC DNA]</scope>
    <source>
        <strain evidence="2">E4 str. BoNT E BL5262</strain>
    </source>
</reference>
<evidence type="ECO:0000313" key="1">
    <source>
        <dbReference type="EMBL" id="EEP54452.1"/>
    </source>
</evidence>
<proteinExistence type="predicted"/>
<sequence>MKNSFKKCYIMTNFADLTAISQKSTIKEIIISLMVLS</sequence>
<protein>
    <submittedName>
        <fullName evidence="1">Uncharacterized protein</fullName>
    </submittedName>
</protein>
<dbReference type="EMBL" id="ACOM01000005">
    <property type="protein sequence ID" value="EEP54452.1"/>
    <property type="molecule type" value="Genomic_DNA"/>
</dbReference>
<dbReference type="AlphaFoldDB" id="C4IIB2"/>
<keyword evidence="2" id="KW-1185">Reference proteome</keyword>
<evidence type="ECO:0000313" key="2">
    <source>
        <dbReference type="Proteomes" id="UP000003081"/>
    </source>
</evidence>
<comment type="caution">
    <text evidence="1">The sequence shown here is derived from an EMBL/GenBank/DDBJ whole genome shotgun (WGS) entry which is preliminary data.</text>
</comment>
<name>C4IIB2_CLOBU</name>